<feature type="disulfide bond" evidence="10">
    <location>
        <begin position="164"/>
        <end position="173"/>
    </location>
</feature>
<dbReference type="SUPFAM" id="SSF57184">
    <property type="entry name" value="Growth factor receptor domain"/>
    <property type="match status" value="1"/>
</dbReference>
<feature type="disulfide bond" evidence="9">
    <location>
        <begin position="391"/>
        <end position="400"/>
    </location>
</feature>
<dbReference type="SMART" id="SM00181">
    <property type="entry name" value="EGF"/>
    <property type="match status" value="5"/>
</dbReference>
<dbReference type="FunFam" id="2.10.25.10:FF:000173">
    <property type="entry name" value="Neurogenic locus notch protein 2"/>
    <property type="match status" value="1"/>
</dbReference>
<dbReference type="PROSITE" id="PS00022">
    <property type="entry name" value="EGF_1"/>
    <property type="match status" value="5"/>
</dbReference>
<feature type="domain" description="DSL" evidence="14">
    <location>
        <begin position="162"/>
        <end position="207"/>
    </location>
</feature>
<evidence type="ECO:0000259" key="14">
    <source>
        <dbReference type="PROSITE" id="PS51051"/>
    </source>
</evidence>
<dbReference type="Gene3D" id="2.10.25.10">
    <property type="entry name" value="Laminin"/>
    <property type="match status" value="4"/>
</dbReference>
<dbReference type="GO" id="GO:0005509">
    <property type="term" value="F:calcium ion binding"/>
    <property type="evidence" value="ECO:0007669"/>
    <property type="project" value="InterPro"/>
</dbReference>
<dbReference type="SMART" id="SM00051">
    <property type="entry name" value="DSL"/>
    <property type="match status" value="1"/>
</dbReference>
<evidence type="ECO:0000256" key="4">
    <source>
        <dbReference type="ARBA" id="ARBA00022737"/>
    </source>
</evidence>
<feature type="disulfide bond" evidence="9">
    <location>
        <begin position="333"/>
        <end position="350"/>
    </location>
</feature>
<feature type="disulfide bond" evidence="10">
    <location>
        <begin position="177"/>
        <end position="189"/>
    </location>
</feature>
<feature type="signal peptide" evidence="12">
    <location>
        <begin position="1"/>
        <end position="22"/>
    </location>
</feature>
<evidence type="ECO:0000256" key="10">
    <source>
        <dbReference type="PROSITE-ProRule" id="PRU00377"/>
    </source>
</evidence>
<comment type="caution">
    <text evidence="15">The sequence shown here is derived from an EMBL/GenBank/DDBJ whole genome shotgun (WGS) entry which is preliminary data.</text>
</comment>
<reference evidence="15 16" key="1">
    <citation type="submission" date="2024-02" db="EMBL/GenBank/DDBJ databases">
        <title>Chromosome-scale genome assembly of the rough periwinkle Littorina saxatilis.</title>
        <authorList>
            <person name="De Jode A."/>
            <person name="Faria R."/>
            <person name="Formenti G."/>
            <person name="Sims Y."/>
            <person name="Smith T.P."/>
            <person name="Tracey A."/>
            <person name="Wood J.M.D."/>
            <person name="Zagrodzka Z.B."/>
            <person name="Johannesson K."/>
            <person name="Butlin R.K."/>
            <person name="Leder E.H."/>
        </authorList>
    </citation>
    <scope>NUCLEOTIDE SEQUENCE [LARGE SCALE GENOMIC DNA]</scope>
    <source>
        <strain evidence="15">Snail1</strain>
        <tissue evidence="15">Muscle</tissue>
    </source>
</reference>
<dbReference type="PRINTS" id="PR00010">
    <property type="entry name" value="EGFBLOOD"/>
</dbReference>
<dbReference type="EMBL" id="JBAMIC010000010">
    <property type="protein sequence ID" value="KAK7102725.1"/>
    <property type="molecule type" value="Genomic_DNA"/>
</dbReference>
<dbReference type="SMART" id="SM00179">
    <property type="entry name" value="EGF_CA"/>
    <property type="match status" value="5"/>
</dbReference>
<feature type="disulfide bond" evidence="10">
    <location>
        <begin position="198"/>
        <end position="207"/>
    </location>
</feature>
<keyword evidence="11" id="KW-0812">Transmembrane</keyword>
<dbReference type="PROSITE" id="PS01186">
    <property type="entry name" value="EGF_2"/>
    <property type="match status" value="3"/>
</dbReference>
<comment type="caution">
    <text evidence="9">Lacks conserved residue(s) required for the propagation of feature annotation.</text>
</comment>
<keyword evidence="1 11" id="KW-0217">Developmental protein</keyword>
<sequence length="420" mass="46152">MDLRVFLTALLPLLYCVLPCRAGGKIEIKLTRYQSSCTDNGGTQQCDTYFYLCIDKPGPLDLNCYYRKYGPSSHYENTNNMEFGGNIGGITNPMVVSTPRFDSLQVMFVVQAHDDQFWSSDRHLVTLGKTVTFTPALDKSSASWISAYMHRSHYHVWFQYQAYCDAYYHASECDVYCKSRDDSQGHYTCNPTSGEKLCLPGWQGENCATDIDECGSRPCYNNAVCSNLPGTYQCTCPSGFTGRDCDVIDSACHSSPCQHQGTCNGSVDSYTCTCHGLWTGPNCQTQVDMCQSEPCQNNASCLGSNGTYTCACAPGWTGLNCTTEVNACGSAPCQHGGSCRSESRRGRYECECEPGFQGENCEGENVDPCENNPCSPGNCTALGSDSYICTCVYSRGGKRCRSYVSQIVRVVKELLASWAE</sequence>
<dbReference type="InterPro" id="IPR049883">
    <property type="entry name" value="NOTCH1_EGF-like"/>
</dbReference>
<evidence type="ECO:0000256" key="5">
    <source>
        <dbReference type="ARBA" id="ARBA00022782"/>
    </source>
</evidence>
<dbReference type="PANTHER" id="PTHR24049:SF30">
    <property type="match status" value="1"/>
</dbReference>
<evidence type="ECO:0000256" key="11">
    <source>
        <dbReference type="RuleBase" id="RU280815"/>
    </source>
</evidence>
<dbReference type="SUPFAM" id="SSF57196">
    <property type="entry name" value="EGF/Laminin"/>
    <property type="match status" value="2"/>
</dbReference>
<dbReference type="InterPro" id="IPR051022">
    <property type="entry name" value="Notch_Cell-Fate_Det"/>
</dbReference>
<dbReference type="FunFam" id="2.10.25.10:FF:000066">
    <property type="entry name" value="FAT atypical cadherin 4"/>
    <property type="match status" value="1"/>
</dbReference>
<evidence type="ECO:0000256" key="12">
    <source>
        <dbReference type="SAM" id="SignalP"/>
    </source>
</evidence>
<evidence type="ECO:0000256" key="1">
    <source>
        <dbReference type="ARBA" id="ARBA00022473"/>
    </source>
</evidence>
<feature type="disulfide bond" evidence="9">
    <location>
        <begin position="274"/>
        <end position="283"/>
    </location>
</feature>
<evidence type="ECO:0000256" key="7">
    <source>
        <dbReference type="ARBA" id="ARBA00023157"/>
    </source>
</evidence>
<dbReference type="InterPro" id="IPR001881">
    <property type="entry name" value="EGF-like_Ca-bd_dom"/>
</dbReference>
<name>A0AAN9GDD7_9CAEN</name>
<feature type="disulfide bond" evidence="9">
    <location>
        <begin position="236"/>
        <end position="245"/>
    </location>
</feature>
<keyword evidence="2 9" id="KW-0245">EGF-like domain</keyword>
<feature type="domain" description="EGF-like" evidence="13">
    <location>
        <begin position="365"/>
        <end position="401"/>
    </location>
</feature>
<evidence type="ECO:0000256" key="6">
    <source>
        <dbReference type="ARBA" id="ARBA00022843"/>
    </source>
</evidence>
<dbReference type="InterPro" id="IPR000152">
    <property type="entry name" value="EGF-type_Asp/Asn_hydroxyl_site"/>
</dbReference>
<protein>
    <recommendedName>
        <fullName evidence="11">Delta-like protein</fullName>
    </recommendedName>
</protein>
<feature type="disulfide bond" evidence="9">
    <location>
        <begin position="312"/>
        <end position="321"/>
    </location>
</feature>
<keyword evidence="3 11" id="KW-0732">Signal</keyword>
<evidence type="ECO:0000313" key="15">
    <source>
        <dbReference type="EMBL" id="KAK7102725.1"/>
    </source>
</evidence>
<dbReference type="PRINTS" id="PR00011">
    <property type="entry name" value="EGFLAMININ"/>
</dbReference>
<dbReference type="Gene3D" id="2.10.25.140">
    <property type="match status" value="1"/>
</dbReference>
<dbReference type="CDD" id="cd00054">
    <property type="entry name" value="EGF_CA"/>
    <property type="match status" value="4"/>
</dbReference>
<dbReference type="GO" id="GO:0016020">
    <property type="term" value="C:membrane"/>
    <property type="evidence" value="ECO:0007669"/>
    <property type="project" value="UniProtKB-SubCell"/>
</dbReference>
<dbReference type="InterPro" id="IPR018097">
    <property type="entry name" value="EGF_Ca-bd_CS"/>
</dbReference>
<feature type="disulfide bond" evidence="9">
    <location>
        <begin position="369"/>
        <end position="379"/>
    </location>
</feature>
<dbReference type="Pfam" id="PF01414">
    <property type="entry name" value="DSL"/>
    <property type="match status" value="1"/>
</dbReference>
<keyword evidence="8" id="KW-0325">Glycoprotein</keyword>
<dbReference type="InterPro" id="IPR009030">
    <property type="entry name" value="Growth_fac_rcpt_cys_sf"/>
</dbReference>
<dbReference type="AlphaFoldDB" id="A0AAN9GDD7"/>
<dbReference type="Pfam" id="PF00008">
    <property type="entry name" value="EGF"/>
    <property type="match status" value="2"/>
</dbReference>
<dbReference type="InterPro" id="IPR000742">
    <property type="entry name" value="EGF"/>
</dbReference>
<dbReference type="Pfam" id="PF07645">
    <property type="entry name" value="EGF_CA"/>
    <property type="match status" value="1"/>
</dbReference>
<feature type="chain" id="PRO_5042888768" description="Delta-like protein" evidence="12">
    <location>
        <begin position="23"/>
        <end position="420"/>
    </location>
</feature>
<accession>A0AAN9GDD7</accession>
<keyword evidence="4 11" id="KW-0677">Repeat</keyword>
<keyword evidence="7 9" id="KW-1015">Disulfide bond</keyword>
<keyword evidence="16" id="KW-1185">Reference proteome</keyword>
<evidence type="ECO:0000313" key="16">
    <source>
        <dbReference type="Proteomes" id="UP001374579"/>
    </source>
</evidence>
<dbReference type="FunFam" id="2.10.25.10:FF:000321">
    <property type="entry name" value="Protein delta homolog 1"/>
    <property type="match status" value="1"/>
</dbReference>
<evidence type="ECO:0000256" key="8">
    <source>
        <dbReference type="ARBA" id="ARBA00023180"/>
    </source>
</evidence>
<dbReference type="PROSITE" id="PS50026">
    <property type="entry name" value="EGF_3"/>
    <property type="match status" value="5"/>
</dbReference>
<dbReference type="FunFam" id="2.10.25.10:FF:000327">
    <property type="entry name" value="neurogenic locus notch homolog protein 4"/>
    <property type="match status" value="1"/>
</dbReference>
<evidence type="ECO:0000256" key="2">
    <source>
        <dbReference type="ARBA" id="ARBA00022536"/>
    </source>
</evidence>
<dbReference type="PROSITE" id="PS01187">
    <property type="entry name" value="EGF_CA"/>
    <property type="match status" value="1"/>
</dbReference>
<feature type="domain" description="EGF-like" evidence="13">
    <location>
        <begin position="286"/>
        <end position="322"/>
    </location>
</feature>
<keyword evidence="11" id="KW-0472">Membrane</keyword>
<feature type="domain" description="EGF-like" evidence="13">
    <location>
        <begin position="210"/>
        <end position="246"/>
    </location>
</feature>
<dbReference type="PANTHER" id="PTHR24049">
    <property type="entry name" value="CRUMBS FAMILY MEMBER"/>
    <property type="match status" value="1"/>
</dbReference>
<dbReference type="InterPro" id="IPR001774">
    <property type="entry name" value="DSL"/>
</dbReference>
<feature type="domain" description="EGF-like" evidence="13">
    <location>
        <begin position="248"/>
        <end position="284"/>
    </location>
</feature>
<dbReference type="PROSITE" id="PS51051">
    <property type="entry name" value="DSL"/>
    <property type="match status" value="1"/>
</dbReference>
<dbReference type="FunFam" id="2.10.25.140:FF:000001">
    <property type="entry name" value="Delta-like protein"/>
    <property type="match status" value="1"/>
</dbReference>
<dbReference type="Proteomes" id="UP001374579">
    <property type="component" value="Unassembled WGS sequence"/>
</dbReference>
<dbReference type="PROSITE" id="PS00010">
    <property type="entry name" value="ASX_HYDROXYL"/>
    <property type="match status" value="1"/>
</dbReference>
<evidence type="ECO:0000256" key="9">
    <source>
        <dbReference type="PROSITE-ProRule" id="PRU00076"/>
    </source>
</evidence>
<organism evidence="15 16">
    <name type="scientific">Littorina saxatilis</name>
    <dbReference type="NCBI Taxonomy" id="31220"/>
    <lineage>
        <taxon>Eukaryota</taxon>
        <taxon>Metazoa</taxon>
        <taxon>Spiralia</taxon>
        <taxon>Lophotrochozoa</taxon>
        <taxon>Mollusca</taxon>
        <taxon>Gastropoda</taxon>
        <taxon>Caenogastropoda</taxon>
        <taxon>Littorinimorpha</taxon>
        <taxon>Littorinoidea</taxon>
        <taxon>Littorinidae</taxon>
        <taxon>Littorina</taxon>
    </lineage>
</organism>
<dbReference type="GO" id="GO:0030154">
    <property type="term" value="P:cell differentiation"/>
    <property type="evidence" value="ECO:0007669"/>
    <property type="project" value="UniProtKB-KW"/>
</dbReference>
<proteinExistence type="predicted"/>
<dbReference type="GO" id="GO:0007154">
    <property type="term" value="P:cell communication"/>
    <property type="evidence" value="ECO:0007669"/>
    <property type="project" value="InterPro"/>
</dbReference>
<keyword evidence="6" id="KW-0832">Ubl conjugation</keyword>
<evidence type="ECO:0000259" key="13">
    <source>
        <dbReference type="PROSITE" id="PS50026"/>
    </source>
</evidence>
<comment type="function">
    <text evidence="11">Putative Notch ligand involved in the mediation of Notch signaling.</text>
</comment>
<evidence type="ECO:0000256" key="3">
    <source>
        <dbReference type="ARBA" id="ARBA00022729"/>
    </source>
</evidence>
<gene>
    <name evidence="15" type="ORF">V1264_020906</name>
</gene>
<feature type="domain" description="EGF-like" evidence="13">
    <location>
        <begin position="324"/>
        <end position="362"/>
    </location>
</feature>
<comment type="subcellular location">
    <subcellularLocation>
        <location evidence="11">Membrane</location>
        <topology evidence="11">Single-pass type I membrane protein</topology>
    </subcellularLocation>
</comment>
<keyword evidence="11" id="KW-1133">Transmembrane helix</keyword>
<keyword evidence="5" id="KW-0221">Differentiation</keyword>
<feature type="disulfide bond" evidence="9">
    <location>
        <begin position="352"/>
        <end position="361"/>
    </location>
</feature>